<evidence type="ECO:0000256" key="2">
    <source>
        <dbReference type="SAM" id="MobiDB-lite"/>
    </source>
</evidence>
<name>A0ABM6T8X0_9BACE</name>
<evidence type="ECO:0000313" key="4">
    <source>
        <dbReference type="Proteomes" id="UP000238304"/>
    </source>
</evidence>
<dbReference type="RefSeq" id="WP_106041922.1">
    <property type="nucleotide sequence ID" value="NZ_CP027231.1"/>
</dbReference>
<feature type="coiled-coil region" evidence="1">
    <location>
        <begin position="112"/>
        <end position="152"/>
    </location>
</feature>
<sequence>MSTDLIKIDEVKVLFSSFPEIVGKNGTSVSKCNAAGQAILDTIEGEGMNEELDAKASEYLKKVGVTVKNMNDRRAPLTQIFDKIRSFFTSQEKAIDPKDPNTIPGKVVEKRNQYAQWKYEEEQKRRKEAERRAAVEREKATYRQEVENALLSYFNRYLQSKVEELQSIFSRLTFANFDRDVIGITVFQTDYPKAHFDKFSFDTSTFYISTEEKTEIRKSASQGKYEMFAAKMKSELSLLRQDMIDRLPSKRKELAELEELRQRNAEEAAKAEAKRKQREAEEAARRMEEIRKQEEAAKQANAMKTQQDAMGSLFDAAAASVSAPPTNAKVKEKIVVLHPQGFLEVFQMWWLNEGQTLSIEDLEKVFKKMITYCEKQANSKDQTHIHSQYIRYEADVKAK</sequence>
<keyword evidence="1" id="KW-0175">Coiled coil</keyword>
<gene>
    <name evidence="3" type="ORF">C4H11_10755</name>
</gene>
<accession>A0ABM6T8X0</accession>
<protein>
    <submittedName>
        <fullName evidence="3">Uncharacterized protein</fullName>
    </submittedName>
</protein>
<dbReference type="Proteomes" id="UP000238304">
    <property type="component" value="Chromosome"/>
</dbReference>
<evidence type="ECO:0000313" key="3">
    <source>
        <dbReference type="EMBL" id="AVM53347.1"/>
    </source>
</evidence>
<keyword evidence="4" id="KW-1185">Reference proteome</keyword>
<dbReference type="EMBL" id="CP027231">
    <property type="protein sequence ID" value="AVM53347.1"/>
    <property type="molecule type" value="Genomic_DNA"/>
</dbReference>
<evidence type="ECO:0000256" key="1">
    <source>
        <dbReference type="SAM" id="Coils"/>
    </source>
</evidence>
<reference evidence="3 4" key="1">
    <citation type="submission" date="2018-02" db="EMBL/GenBank/DDBJ databases">
        <authorList>
            <person name="Holder M.E."/>
            <person name="Ajami N.J."/>
            <person name="Petrosino J.F."/>
        </authorList>
    </citation>
    <scope>NUCLEOTIDE SEQUENCE [LARGE SCALE GENOMIC DNA]</scope>
    <source>
        <strain evidence="3 4">ATCC 33285</strain>
    </source>
</reference>
<proteinExistence type="predicted"/>
<feature type="region of interest" description="Disordered" evidence="2">
    <location>
        <begin position="265"/>
        <end position="289"/>
    </location>
</feature>
<organism evidence="3 4">
    <name type="scientific">Bacteroides zoogleoformans</name>
    <dbReference type="NCBI Taxonomy" id="28119"/>
    <lineage>
        <taxon>Bacteria</taxon>
        <taxon>Pseudomonadati</taxon>
        <taxon>Bacteroidota</taxon>
        <taxon>Bacteroidia</taxon>
        <taxon>Bacteroidales</taxon>
        <taxon>Bacteroidaceae</taxon>
        <taxon>Bacteroides</taxon>
    </lineage>
</organism>